<evidence type="ECO:0008006" key="10">
    <source>
        <dbReference type="Google" id="ProtNLM"/>
    </source>
</evidence>
<comment type="subcellular location">
    <subcellularLocation>
        <location evidence="1">Cell membrane</location>
        <topology evidence="1">Multi-pass membrane protein</topology>
    </subcellularLocation>
</comment>
<protein>
    <recommendedName>
        <fullName evidence="10">AI-2E family transporter</fullName>
    </recommendedName>
</protein>
<reference evidence="9" key="1">
    <citation type="submission" date="2018-05" db="EMBL/GenBank/DDBJ databases">
        <authorList>
            <person name="Lanie J.A."/>
            <person name="Ng W.-L."/>
            <person name="Kazmierczak K.M."/>
            <person name="Andrzejewski T.M."/>
            <person name="Davidsen T.M."/>
            <person name="Wayne K.J."/>
            <person name="Tettelin H."/>
            <person name="Glass J.I."/>
            <person name="Rusch D."/>
            <person name="Podicherti R."/>
            <person name="Tsui H.-C.T."/>
            <person name="Winkler M.E."/>
        </authorList>
    </citation>
    <scope>NUCLEOTIDE SEQUENCE</scope>
</reference>
<gene>
    <name evidence="9" type="ORF">METZ01_LOCUS412853</name>
</gene>
<evidence type="ECO:0000256" key="7">
    <source>
        <dbReference type="ARBA" id="ARBA00023136"/>
    </source>
</evidence>
<feature type="transmembrane region" description="Helical" evidence="8">
    <location>
        <begin position="84"/>
        <end position="107"/>
    </location>
</feature>
<dbReference type="Pfam" id="PF01594">
    <property type="entry name" value="AI-2E_transport"/>
    <property type="match status" value="1"/>
</dbReference>
<dbReference type="GO" id="GO:0055085">
    <property type="term" value="P:transmembrane transport"/>
    <property type="evidence" value="ECO:0007669"/>
    <property type="project" value="TreeGrafter"/>
</dbReference>
<comment type="similarity">
    <text evidence="2">Belongs to the autoinducer-2 exporter (AI-2E) (TC 2.A.86) family.</text>
</comment>
<keyword evidence="4" id="KW-1003">Cell membrane</keyword>
<evidence type="ECO:0000313" key="9">
    <source>
        <dbReference type="EMBL" id="SVD59999.1"/>
    </source>
</evidence>
<proteinExistence type="inferred from homology"/>
<evidence type="ECO:0000256" key="2">
    <source>
        <dbReference type="ARBA" id="ARBA00009773"/>
    </source>
</evidence>
<evidence type="ECO:0000256" key="6">
    <source>
        <dbReference type="ARBA" id="ARBA00022989"/>
    </source>
</evidence>
<evidence type="ECO:0000256" key="8">
    <source>
        <dbReference type="SAM" id="Phobius"/>
    </source>
</evidence>
<dbReference type="PANTHER" id="PTHR21716">
    <property type="entry name" value="TRANSMEMBRANE PROTEIN"/>
    <property type="match status" value="1"/>
</dbReference>
<feature type="transmembrane region" description="Helical" evidence="8">
    <location>
        <begin position="27"/>
        <end position="50"/>
    </location>
</feature>
<dbReference type="EMBL" id="UINC01161039">
    <property type="protein sequence ID" value="SVD59999.1"/>
    <property type="molecule type" value="Genomic_DNA"/>
</dbReference>
<feature type="transmembrane region" description="Helical" evidence="8">
    <location>
        <begin position="57"/>
        <end position="78"/>
    </location>
</feature>
<name>A0A382WMW7_9ZZZZ</name>
<sequence length="163" mass="17792">SQFAEQVWVDVDRQIGNYVRGKFWEIIIVWLVCVVVFSALGLDYAMLLAVCVGLSVLIPYVGAAVVTVPVVLVAWFQWGWSGDLMWVVIAYLIIQMLDGNVLVPLLFSEVTDLHPVAIIAAVLIFGGIWGVLGVFFSIPLATVVQAILSSWPVVDTSLKNTSA</sequence>
<dbReference type="GO" id="GO:0005886">
    <property type="term" value="C:plasma membrane"/>
    <property type="evidence" value="ECO:0007669"/>
    <property type="project" value="UniProtKB-SubCell"/>
</dbReference>
<evidence type="ECO:0000256" key="4">
    <source>
        <dbReference type="ARBA" id="ARBA00022475"/>
    </source>
</evidence>
<feature type="non-terminal residue" evidence="9">
    <location>
        <position position="1"/>
    </location>
</feature>
<dbReference type="AlphaFoldDB" id="A0A382WMW7"/>
<evidence type="ECO:0000256" key="3">
    <source>
        <dbReference type="ARBA" id="ARBA00022448"/>
    </source>
</evidence>
<evidence type="ECO:0000256" key="1">
    <source>
        <dbReference type="ARBA" id="ARBA00004651"/>
    </source>
</evidence>
<keyword evidence="6 8" id="KW-1133">Transmembrane helix</keyword>
<keyword evidence="3" id="KW-0813">Transport</keyword>
<feature type="transmembrane region" description="Helical" evidence="8">
    <location>
        <begin position="119"/>
        <end position="148"/>
    </location>
</feature>
<keyword evidence="7 8" id="KW-0472">Membrane</keyword>
<keyword evidence="5 8" id="KW-0812">Transmembrane</keyword>
<evidence type="ECO:0000256" key="5">
    <source>
        <dbReference type="ARBA" id="ARBA00022692"/>
    </source>
</evidence>
<dbReference type="InterPro" id="IPR002549">
    <property type="entry name" value="AI-2E-like"/>
</dbReference>
<accession>A0A382WMW7</accession>
<dbReference type="PANTHER" id="PTHR21716:SF53">
    <property type="entry name" value="PERMEASE PERM-RELATED"/>
    <property type="match status" value="1"/>
</dbReference>
<organism evidence="9">
    <name type="scientific">marine metagenome</name>
    <dbReference type="NCBI Taxonomy" id="408172"/>
    <lineage>
        <taxon>unclassified sequences</taxon>
        <taxon>metagenomes</taxon>
        <taxon>ecological metagenomes</taxon>
    </lineage>
</organism>